<reference evidence="1" key="1">
    <citation type="submission" date="2023-08" db="EMBL/GenBank/DDBJ databases">
        <authorList>
            <person name="Chen Y."/>
            <person name="Shah S."/>
            <person name="Dougan E. K."/>
            <person name="Thang M."/>
            <person name="Chan C."/>
        </authorList>
    </citation>
    <scope>NUCLEOTIDE SEQUENCE</scope>
</reference>
<sequence>MPFMDAAAQGGGTPAGTAKVITQGLMAQPEEVRPAWMKGRTEAEVCEIVTRSICEAVEASYVVKDYIDSERTKGRIFDDIYGEAPSERH</sequence>
<evidence type="ECO:0000313" key="1">
    <source>
        <dbReference type="EMBL" id="CAJ1395421.1"/>
    </source>
</evidence>
<dbReference type="Proteomes" id="UP001178507">
    <property type="component" value="Unassembled WGS sequence"/>
</dbReference>
<protein>
    <submittedName>
        <fullName evidence="1">Uncharacterized protein</fullName>
    </submittedName>
</protein>
<dbReference type="EMBL" id="CAUJNA010003157">
    <property type="protein sequence ID" value="CAJ1395421.1"/>
    <property type="molecule type" value="Genomic_DNA"/>
</dbReference>
<dbReference type="AlphaFoldDB" id="A0AA36N9K9"/>
<accession>A0AA36N9K9</accession>
<proteinExistence type="predicted"/>
<name>A0AA36N9K9_9DINO</name>
<comment type="caution">
    <text evidence="1">The sequence shown here is derived from an EMBL/GenBank/DDBJ whole genome shotgun (WGS) entry which is preliminary data.</text>
</comment>
<gene>
    <name evidence="1" type="ORF">EVOR1521_LOCUS19852</name>
</gene>
<keyword evidence="2" id="KW-1185">Reference proteome</keyword>
<evidence type="ECO:0000313" key="2">
    <source>
        <dbReference type="Proteomes" id="UP001178507"/>
    </source>
</evidence>
<organism evidence="1 2">
    <name type="scientific">Effrenium voratum</name>
    <dbReference type="NCBI Taxonomy" id="2562239"/>
    <lineage>
        <taxon>Eukaryota</taxon>
        <taxon>Sar</taxon>
        <taxon>Alveolata</taxon>
        <taxon>Dinophyceae</taxon>
        <taxon>Suessiales</taxon>
        <taxon>Symbiodiniaceae</taxon>
        <taxon>Effrenium</taxon>
    </lineage>
</organism>